<evidence type="ECO:0000313" key="3">
    <source>
        <dbReference type="Proteomes" id="UP000195012"/>
    </source>
</evidence>
<dbReference type="Proteomes" id="UP000195012">
    <property type="component" value="Unassembled WGS sequence"/>
</dbReference>
<feature type="region of interest" description="Disordered" evidence="1">
    <location>
        <begin position="273"/>
        <end position="296"/>
    </location>
</feature>
<dbReference type="eggNOG" id="ENOG502TNAM">
    <property type="taxonomic scope" value="Eukaryota"/>
</dbReference>
<protein>
    <recommendedName>
        <fullName evidence="4">Leucine-rich repeat protein</fullName>
    </recommendedName>
</protein>
<evidence type="ECO:0000256" key="1">
    <source>
        <dbReference type="SAM" id="MobiDB-lite"/>
    </source>
</evidence>
<feature type="region of interest" description="Disordered" evidence="1">
    <location>
        <begin position="449"/>
        <end position="468"/>
    </location>
</feature>
<accession>A0A1Y3DS36</accession>
<dbReference type="OrthoDB" id="372364at2759"/>
<comment type="caution">
    <text evidence="2">The sequence shown here is derived from an EMBL/GenBank/DDBJ whole genome shotgun (WGS) entry which is preliminary data.</text>
</comment>
<feature type="compositionally biased region" description="Acidic residues" evidence="1">
    <location>
        <begin position="39"/>
        <end position="58"/>
    </location>
</feature>
<reference evidence="2 3" key="1">
    <citation type="submission" date="2017-05" db="EMBL/GenBank/DDBJ databases">
        <title>PacBio assembly of a Plasmodium knowlesi genome sequence with Hi-C correction and manual annotation of the SICAvar gene family.</title>
        <authorList>
            <person name="Lapp S.A."/>
            <person name="Geraldo J.A."/>
            <person name="Chien J.-T."/>
            <person name="Ay F."/>
            <person name="Pakala S.B."/>
            <person name="Batugedara G."/>
            <person name="Humphrey J.C."/>
            <person name="Debarry J.D."/>
            <person name="Le Roch K.G."/>
            <person name="Galinski M.R."/>
            <person name="Kissinger J.C."/>
        </authorList>
    </citation>
    <scope>NUCLEOTIDE SEQUENCE [LARGE SCALE GENOMIC DNA]</scope>
    <source>
        <strain evidence="3">Malayan Strain Pk1 (A+)</strain>
    </source>
</reference>
<name>A0A1Y3DS36_PLAKN</name>
<dbReference type="Gene3D" id="3.80.10.10">
    <property type="entry name" value="Ribonuclease Inhibitor"/>
    <property type="match status" value="1"/>
</dbReference>
<dbReference type="VEuPathDB" id="PlasmoDB:PKNOH_S100047800"/>
<sequence>MIDDNLTADESDNLFDGGIKFFKSNETNSFHSVEPVVASDEDRDEDGDQDDEDAEEKDDLDKLGGPYDVQEAGEHTTCTPRGEKLKKGHHSFLTQTTVDNSARSDNELSEYKNIILTLKKINESVDSAFDCNIVNLFVEEQGKQRIVKKKKKKKKKEPQKEQKKIVKVGTGKKKITPLREQVEKKKKNILNALLPLDSCKICIKRCNTRAERIGQLPDKYRSIGGVEQFTREIKLSRARCVSGRRHHDFNASLEGEISEGAAEIKEVIEVEGQRTRNSLSRKEEQSETKEGAHDRGNHLLSASHFIGKANNRRESSPSCTQGFSSITCSMTSNAGGSSTAQGGIEAVEQVSQHAGVDDGGEENRPCSEDTEGLADMKEENFVGGKKLSDVEEGELNRTFCGINDDSNQNFKGNGHVEMTCRKNSAPFLQSSPCHDLSENYFAVYSSKKSTEGCHTGRGKSERLEDTVKDRDEDHVEHSEEKITPFCAPPSCLDKRLDGGDFPFLCYYGCGKDALEHRWRQRQRNWSVQNEKTMEKRITIRGRVKSVPGEYTSSRIISSGTHIPNIANMQKEKIVEGMKPCDMEVENHSKNQFYDWNNNNYRDGCVTNGRLLPKFKSLSNDMEEAHNDGMHFINASMLQSNRHNASRALRSGVYLCESSVMKEKLYVGKLQGRVLSPWEDTRTGGQIADVYGDDGEVYKKEGVERIPFFPPSIRMYNPDDMKNDHPIVSGGYSRVVPPFKELKVNYRSSRNLSWRSGGAYGQQCQLQMNVEEMDAGEEDQGSKVRRGFHVEKEIFFEAIKNIIRIMKEIKKIKTNLKIERNYCLVIQDKKKKNELKKLIEYLTYQKEVRKKLKKHYFDKINKGLFTFLLRSNRVNFFFTEEEVKLLKRWNEIKYTRMSSSSGGNTEGEGGKTEGGKTSCFGRSGSYVKGGSPYRRKILYELKHLNNVIGQKGDIQQEANGGDEYMWDKGKDETLWTNWGDSQGEGTYPKGKQKMRKSAKDFIRRVYLGNTPSCPIFYELYFTHCEKSQRDIFNIFLCLKNVKRKGISQKFKRKIKNGQIYLSKIYDGARILSHVKYILVELLRRNVPEIICLHINDCFIDATISFFISLLLLLFKNVNTIKVIRCQIYYSYLSVFLSYQKRNNLRRMYFVCNSIFWTRPPDFRNFPREVHSPSHKDNYLLYFNTNYVKRRKRKGLSNLRIDNVTRQQCGYEDSTESSLKRFFEGRASLANGAATGDYRIVVKRKKKVARFGVDEFYDCFVLGKKGNVRGDANVEGDENVEGDANVGGDTNVEGDANVEGDENVGEEPNSVDNKRMMLKTSVNELNNPTNAYNIHSGSGSDENTSEDSLKEELHECLCTFPRKRIQQANFSMLKKLKLCSNKLNDDALMYICTLIKKDKLKNLKVLDLRWNNFTYRSLLALSLALTNTTVCEGSEKIQWKRRKLQKLLLSGNNIKSSLYSSFLSSFCTCNFIVVKKLDFSMNVIDNDSFPITLKYFKHIFNLQKRKQKKKKKKNIGDGDIFINLDHNNLKNSPYINKLEHLLKKFPSTTCKLNSENQTPAKEPNSVVEDSPRGVLLSLQYNNIKRGTWCEDPAWGTSTSRIKF</sequence>
<evidence type="ECO:0000313" key="2">
    <source>
        <dbReference type="EMBL" id="OTN65978.1"/>
    </source>
</evidence>
<feature type="compositionally biased region" description="Acidic residues" evidence="1">
    <location>
        <begin position="1294"/>
        <end position="1303"/>
    </location>
</feature>
<dbReference type="InterPro" id="IPR032675">
    <property type="entry name" value="LRR_dom_sf"/>
</dbReference>
<organism evidence="2 3">
    <name type="scientific">Plasmodium knowlesi</name>
    <dbReference type="NCBI Taxonomy" id="5850"/>
    <lineage>
        <taxon>Eukaryota</taxon>
        <taxon>Sar</taxon>
        <taxon>Alveolata</taxon>
        <taxon>Apicomplexa</taxon>
        <taxon>Aconoidasida</taxon>
        <taxon>Haemosporida</taxon>
        <taxon>Plasmodiidae</taxon>
        <taxon>Plasmodium</taxon>
        <taxon>Plasmodium (Plasmodium)</taxon>
    </lineage>
</organism>
<feature type="compositionally biased region" description="Basic residues" evidence="1">
    <location>
        <begin position="147"/>
        <end position="157"/>
    </location>
</feature>
<gene>
    <name evidence="2" type="ORF">PKNOH_S100047800</name>
</gene>
<proteinExistence type="predicted"/>
<feature type="compositionally biased region" description="Basic and acidic residues" evidence="1">
    <location>
        <begin position="458"/>
        <end position="468"/>
    </location>
</feature>
<dbReference type="VEuPathDB" id="PlasmoDB:PKA1H_080024700"/>
<feature type="region of interest" description="Disordered" evidence="1">
    <location>
        <begin position="30"/>
        <end position="84"/>
    </location>
</feature>
<dbReference type="SUPFAM" id="SSF52047">
    <property type="entry name" value="RNI-like"/>
    <property type="match status" value="1"/>
</dbReference>
<feature type="region of interest" description="Disordered" evidence="1">
    <location>
        <begin position="147"/>
        <end position="170"/>
    </location>
</feature>
<dbReference type="EMBL" id="NETL01000024">
    <property type="protein sequence ID" value="OTN65978.1"/>
    <property type="molecule type" value="Genomic_DNA"/>
</dbReference>
<dbReference type="OMA" id="YNIHSGS"/>
<feature type="region of interest" description="Disordered" evidence="1">
    <location>
        <begin position="1271"/>
        <end position="1308"/>
    </location>
</feature>
<dbReference type="VEuPathDB" id="PlasmoDB:PKNH_0819700"/>
<evidence type="ECO:0008006" key="4">
    <source>
        <dbReference type="Google" id="ProtNLM"/>
    </source>
</evidence>